<dbReference type="AlphaFoldDB" id="A0A0F9PCH0"/>
<keyword evidence="2" id="KW-0964">Secreted</keyword>
<dbReference type="EMBL" id="LAZR01002613">
    <property type="protein sequence ID" value="KKN27789.1"/>
    <property type="molecule type" value="Genomic_DNA"/>
</dbReference>
<dbReference type="SUPFAM" id="SSF103647">
    <property type="entry name" value="TSP type-3 repeat"/>
    <property type="match status" value="1"/>
</dbReference>
<keyword evidence="4" id="KW-0106">Calcium</keyword>
<organism evidence="5">
    <name type="scientific">marine sediment metagenome</name>
    <dbReference type="NCBI Taxonomy" id="412755"/>
    <lineage>
        <taxon>unclassified sequences</taxon>
        <taxon>metagenomes</taxon>
        <taxon>ecological metagenomes</taxon>
    </lineage>
</organism>
<dbReference type="GO" id="GO:0005509">
    <property type="term" value="F:calcium ion binding"/>
    <property type="evidence" value="ECO:0007669"/>
    <property type="project" value="InterPro"/>
</dbReference>
<comment type="caution">
    <text evidence="5">The sequence shown here is derived from an EMBL/GenBank/DDBJ whole genome shotgun (WGS) entry which is preliminary data.</text>
</comment>
<dbReference type="InterPro" id="IPR059100">
    <property type="entry name" value="TSP3_bac"/>
</dbReference>
<comment type="subcellular location">
    <subcellularLocation>
        <location evidence="1">Secreted</location>
    </subcellularLocation>
</comment>
<proteinExistence type="predicted"/>
<sequence length="92" mass="10148">MLLYKTWEGLGYASGNRIAIDSMESVYITGETSSYEPGFSNVFLLKYGLDTDSDGLSDDIENNTYFTDSNNSDTDGDGLSDGWEVKYDLNAT</sequence>
<evidence type="ECO:0000256" key="4">
    <source>
        <dbReference type="ARBA" id="ARBA00022837"/>
    </source>
</evidence>
<evidence type="ECO:0000256" key="2">
    <source>
        <dbReference type="ARBA" id="ARBA00022525"/>
    </source>
</evidence>
<dbReference type="Pfam" id="PF18884">
    <property type="entry name" value="TSP3_bac"/>
    <property type="match status" value="2"/>
</dbReference>
<dbReference type="InterPro" id="IPR028974">
    <property type="entry name" value="TSP_type-3_rpt"/>
</dbReference>
<reference evidence="5" key="1">
    <citation type="journal article" date="2015" name="Nature">
        <title>Complex archaea that bridge the gap between prokaryotes and eukaryotes.</title>
        <authorList>
            <person name="Spang A."/>
            <person name="Saw J.H."/>
            <person name="Jorgensen S.L."/>
            <person name="Zaremba-Niedzwiedzka K."/>
            <person name="Martijn J."/>
            <person name="Lind A.E."/>
            <person name="van Eijk R."/>
            <person name="Schleper C."/>
            <person name="Guy L."/>
            <person name="Ettema T.J."/>
        </authorList>
    </citation>
    <scope>NUCLEOTIDE SEQUENCE</scope>
</reference>
<keyword evidence="3" id="KW-0732">Signal</keyword>
<gene>
    <name evidence="5" type="ORF">LCGC14_0860930</name>
</gene>
<accession>A0A0F9PCH0</accession>
<evidence type="ECO:0000313" key="5">
    <source>
        <dbReference type="EMBL" id="KKN27789.1"/>
    </source>
</evidence>
<dbReference type="Gene3D" id="4.10.1080.10">
    <property type="entry name" value="TSP type-3 repeat"/>
    <property type="match status" value="1"/>
</dbReference>
<evidence type="ECO:0000256" key="1">
    <source>
        <dbReference type="ARBA" id="ARBA00004613"/>
    </source>
</evidence>
<protein>
    <submittedName>
        <fullName evidence="5">Uncharacterized protein</fullName>
    </submittedName>
</protein>
<evidence type="ECO:0000256" key="3">
    <source>
        <dbReference type="ARBA" id="ARBA00022729"/>
    </source>
</evidence>
<name>A0A0F9PCH0_9ZZZZ</name>